<keyword evidence="3" id="KW-1185">Reference proteome</keyword>
<name>A0ABP9DNB6_9ACTN</name>
<sequence length="416" mass="45326">MPIAEDPEPRPAAEDDPFDGLVLDDDFVRGASVKEPSGRARMLTEKWKRQPPEAEPWRPVTEIRRSRFGRRARRLDAWGNPVRRRRRNWQAPVFVLLAVAVTAAALNIDKLRDWYHHDDTPVSSALPSVGPETARPTTAAPSVAPDVPTAEHPWAGSPAEAWPEGADALVLPEAQAVGVFGKDEVAEQLKNVKAFLVAANIDPATLHGGTPEAALSLLDRKDRDMVEEYLAHPSDENDPTSWISRFNPKLAVPVTDRVKVQGRITFESDGDKGVLVHTDVSYVYALRPGPEVGKQQSAPSAAPSTGGSGGGGDTKPVSLREGTTATVEREIVRRQQDFRFYDPARYQVKRGKLVLGHGFSDFANNVCAMGSGYLETDFPTSVPTGSPQPKDGSTTDPYDRSKSLEQHDGCGTITRS</sequence>
<organism evidence="2 3">
    <name type="scientific">Kitasatospora terrestris</name>
    <dbReference type="NCBI Taxonomy" id="258051"/>
    <lineage>
        <taxon>Bacteria</taxon>
        <taxon>Bacillati</taxon>
        <taxon>Actinomycetota</taxon>
        <taxon>Actinomycetes</taxon>
        <taxon>Kitasatosporales</taxon>
        <taxon>Streptomycetaceae</taxon>
        <taxon>Kitasatospora</taxon>
    </lineage>
</organism>
<evidence type="ECO:0000313" key="2">
    <source>
        <dbReference type="EMBL" id="GAA4854181.1"/>
    </source>
</evidence>
<evidence type="ECO:0000256" key="1">
    <source>
        <dbReference type="SAM" id="MobiDB-lite"/>
    </source>
</evidence>
<feature type="region of interest" description="Disordered" evidence="1">
    <location>
        <begin position="32"/>
        <end position="53"/>
    </location>
</feature>
<reference evidence="3" key="1">
    <citation type="journal article" date="2019" name="Int. J. Syst. Evol. Microbiol.">
        <title>The Global Catalogue of Microorganisms (GCM) 10K type strain sequencing project: providing services to taxonomists for standard genome sequencing and annotation.</title>
        <authorList>
            <consortium name="The Broad Institute Genomics Platform"/>
            <consortium name="The Broad Institute Genome Sequencing Center for Infectious Disease"/>
            <person name="Wu L."/>
            <person name="Ma J."/>
        </authorList>
    </citation>
    <scope>NUCLEOTIDE SEQUENCE [LARGE SCALE GENOMIC DNA]</scope>
    <source>
        <strain evidence="3">JCM 13006</strain>
    </source>
</reference>
<dbReference type="EMBL" id="BAABIS010000001">
    <property type="protein sequence ID" value="GAA4854181.1"/>
    <property type="molecule type" value="Genomic_DNA"/>
</dbReference>
<dbReference type="Proteomes" id="UP001501752">
    <property type="component" value="Unassembled WGS sequence"/>
</dbReference>
<proteinExistence type="predicted"/>
<feature type="region of interest" description="Disordered" evidence="1">
    <location>
        <begin position="291"/>
        <end position="325"/>
    </location>
</feature>
<protein>
    <submittedName>
        <fullName evidence="2">Uncharacterized protein</fullName>
    </submittedName>
</protein>
<feature type="region of interest" description="Disordered" evidence="1">
    <location>
        <begin position="375"/>
        <end position="416"/>
    </location>
</feature>
<dbReference type="RefSeq" id="WP_345697721.1">
    <property type="nucleotide sequence ID" value="NZ_BAABIS010000001.1"/>
</dbReference>
<accession>A0ABP9DNB6</accession>
<feature type="compositionally biased region" description="Basic and acidic residues" evidence="1">
    <location>
        <begin position="36"/>
        <end position="53"/>
    </location>
</feature>
<evidence type="ECO:0000313" key="3">
    <source>
        <dbReference type="Proteomes" id="UP001501752"/>
    </source>
</evidence>
<gene>
    <name evidence="2" type="ORF">GCM10023235_34450</name>
</gene>
<comment type="caution">
    <text evidence="2">The sequence shown here is derived from an EMBL/GenBank/DDBJ whole genome shotgun (WGS) entry which is preliminary data.</text>
</comment>
<feature type="compositionally biased region" description="Polar residues" evidence="1">
    <location>
        <begin position="378"/>
        <end position="396"/>
    </location>
</feature>
<feature type="compositionally biased region" description="Basic and acidic residues" evidence="1">
    <location>
        <begin position="397"/>
        <end position="408"/>
    </location>
</feature>
<feature type="region of interest" description="Disordered" evidence="1">
    <location>
        <begin position="120"/>
        <end position="155"/>
    </location>
</feature>